<dbReference type="OrthoDB" id="6017046at2759"/>
<accession>A0A6A4GYH7</accession>
<reference evidence="1" key="1">
    <citation type="journal article" date="2019" name="Environ. Microbiol.">
        <title>Fungal ecological strategies reflected in gene transcription - a case study of two litter decomposers.</title>
        <authorList>
            <person name="Barbi F."/>
            <person name="Kohler A."/>
            <person name="Barry K."/>
            <person name="Baskaran P."/>
            <person name="Daum C."/>
            <person name="Fauchery L."/>
            <person name="Ihrmark K."/>
            <person name="Kuo A."/>
            <person name="LaButti K."/>
            <person name="Lipzen A."/>
            <person name="Morin E."/>
            <person name="Grigoriev I.V."/>
            <person name="Henrissat B."/>
            <person name="Lindahl B."/>
            <person name="Martin F."/>
        </authorList>
    </citation>
    <scope>NUCLEOTIDE SEQUENCE</scope>
    <source>
        <strain evidence="1">JB14</strain>
    </source>
</reference>
<proteinExistence type="predicted"/>
<sequence length="416" mass="46575">MPNPSGSNGQDNGVCPSDEQLRKLLYDYAHRNLSLRERLNYLAKEGYTIGRTKLKKLNRQYAVPTVRKPPPLPVATTAISTAVAGDIGGRNGPSTIQQTIRQTKNVFIPRDTVWKVMKANFPHGAESRFPGKHTKRLRGHLAIGSGVFQEVHCDGHEKLNSKALRLGSISIDMYGMRCHSSGKVLHDIVVPNARCSSTIGHIYLDFVTKYRMICEQLTVDGGSETGEMFACHTALTQKYRPQNTVAAFVALPSTMNVIIEGSWNHWLRFRGTTLRQAIELGRSQGYFAIGNQLHIDLFHWIWPKIVQAGVDEFVEYWNNHKTRIQKKSNLPSGVAPNIIFDFPATYGLRNCGTPVELQDIEALRLTIPQSRAECFRWVSNEFDVAAQGVYVQLGSPELTHTNGWQMFVDMAAVLGQ</sequence>
<protein>
    <submittedName>
        <fullName evidence="1">Uncharacterized protein</fullName>
    </submittedName>
</protein>
<keyword evidence="2" id="KW-1185">Reference proteome</keyword>
<dbReference type="Proteomes" id="UP000799118">
    <property type="component" value="Unassembled WGS sequence"/>
</dbReference>
<evidence type="ECO:0000313" key="2">
    <source>
        <dbReference type="Proteomes" id="UP000799118"/>
    </source>
</evidence>
<dbReference type="EMBL" id="ML769670">
    <property type="protein sequence ID" value="KAE9390095.1"/>
    <property type="molecule type" value="Genomic_DNA"/>
</dbReference>
<dbReference type="AlphaFoldDB" id="A0A6A4GYH7"/>
<name>A0A6A4GYH7_9AGAR</name>
<evidence type="ECO:0000313" key="1">
    <source>
        <dbReference type="EMBL" id="KAE9390095.1"/>
    </source>
</evidence>
<gene>
    <name evidence="1" type="ORF">BT96DRAFT_833912</name>
</gene>
<organism evidence="1 2">
    <name type="scientific">Gymnopus androsaceus JB14</name>
    <dbReference type="NCBI Taxonomy" id="1447944"/>
    <lineage>
        <taxon>Eukaryota</taxon>
        <taxon>Fungi</taxon>
        <taxon>Dikarya</taxon>
        <taxon>Basidiomycota</taxon>
        <taxon>Agaricomycotina</taxon>
        <taxon>Agaricomycetes</taxon>
        <taxon>Agaricomycetidae</taxon>
        <taxon>Agaricales</taxon>
        <taxon>Marasmiineae</taxon>
        <taxon>Omphalotaceae</taxon>
        <taxon>Gymnopus</taxon>
    </lineage>
</organism>